<dbReference type="InterPro" id="IPR036890">
    <property type="entry name" value="HATPase_C_sf"/>
</dbReference>
<gene>
    <name evidence="3" type="ORF">DS909_04945</name>
</gene>
<keyword evidence="3" id="KW-0547">Nucleotide-binding</keyword>
<comment type="caution">
    <text evidence="3">The sequence shown here is derived from an EMBL/GenBank/DDBJ whole genome shotgun (WGS) entry which is preliminary data.</text>
</comment>
<dbReference type="Proteomes" id="UP000252706">
    <property type="component" value="Unassembled WGS sequence"/>
</dbReference>
<sequence>MNLNRRRDGFALSFRATELEARAGICAVASQLKERGLSEDKAGDVEIALAEAINNVVEHAYTGIEPGKVRVRCTFHVNRLDVRICDMGHPLPSNQLPAGEAANLDVDRQDLPEGGFGWFMIRQIASDISYQREEGHNLLSLGFDLPCTQP</sequence>
<proteinExistence type="predicted"/>
<organism evidence="3 4">
    <name type="scientific">Phaeobacter gallaeciensis</name>
    <dbReference type="NCBI Taxonomy" id="60890"/>
    <lineage>
        <taxon>Bacteria</taxon>
        <taxon>Pseudomonadati</taxon>
        <taxon>Pseudomonadota</taxon>
        <taxon>Alphaproteobacteria</taxon>
        <taxon>Rhodobacterales</taxon>
        <taxon>Roseobacteraceae</taxon>
        <taxon>Phaeobacter</taxon>
    </lineage>
</organism>
<name>A0A366X5M8_9RHOB</name>
<dbReference type="GO" id="GO:0005524">
    <property type="term" value="F:ATP binding"/>
    <property type="evidence" value="ECO:0007669"/>
    <property type="project" value="UniProtKB-KW"/>
</dbReference>
<dbReference type="CDD" id="cd16936">
    <property type="entry name" value="HATPase_RsbW-like"/>
    <property type="match status" value="1"/>
</dbReference>
<keyword evidence="1" id="KW-0418">Kinase</keyword>
<keyword evidence="1" id="KW-0808">Transferase</keyword>
<dbReference type="InterPro" id="IPR003594">
    <property type="entry name" value="HATPase_dom"/>
</dbReference>
<evidence type="ECO:0000313" key="4">
    <source>
        <dbReference type="Proteomes" id="UP000252706"/>
    </source>
</evidence>
<dbReference type="PANTHER" id="PTHR35526:SF3">
    <property type="entry name" value="ANTI-SIGMA-F FACTOR RSBW"/>
    <property type="match status" value="1"/>
</dbReference>
<dbReference type="Gene3D" id="3.30.565.10">
    <property type="entry name" value="Histidine kinase-like ATPase, C-terminal domain"/>
    <property type="match status" value="1"/>
</dbReference>
<dbReference type="OrthoDB" id="9792240at2"/>
<evidence type="ECO:0000256" key="1">
    <source>
        <dbReference type="ARBA" id="ARBA00022527"/>
    </source>
</evidence>
<evidence type="ECO:0000313" key="3">
    <source>
        <dbReference type="EMBL" id="RBW60099.1"/>
    </source>
</evidence>
<keyword evidence="3" id="KW-0067">ATP-binding</keyword>
<dbReference type="AlphaFoldDB" id="A0A366X5M8"/>
<feature type="domain" description="Histidine kinase/HSP90-like ATPase" evidence="2">
    <location>
        <begin position="19"/>
        <end position="141"/>
    </location>
</feature>
<dbReference type="EMBL" id="QOCE01000012">
    <property type="protein sequence ID" value="RBW60099.1"/>
    <property type="molecule type" value="Genomic_DNA"/>
</dbReference>
<keyword evidence="1" id="KW-0723">Serine/threonine-protein kinase</keyword>
<protein>
    <submittedName>
        <fullName evidence="3">ATP-binding protein</fullName>
    </submittedName>
</protein>
<reference evidence="3 4" key="1">
    <citation type="submission" date="2018-07" db="EMBL/GenBank/DDBJ databases">
        <title>Modular assembly of carbohydrate-degrading microbial communities in the ocean.</title>
        <authorList>
            <person name="Enke T.N."/>
            <person name="Datta M.S."/>
            <person name="Schwartzman J.A."/>
            <person name="Cermak N."/>
            <person name="Schmitz D.A."/>
            <person name="Barrere J."/>
            <person name="Cordero O.X."/>
        </authorList>
    </citation>
    <scope>NUCLEOTIDE SEQUENCE [LARGE SCALE GENOMIC DNA]</scope>
    <source>
        <strain evidence="3 4">C3M10</strain>
    </source>
</reference>
<dbReference type="RefSeq" id="WP_113822342.1">
    <property type="nucleotide sequence ID" value="NZ_QOCE01000012.1"/>
</dbReference>
<dbReference type="SUPFAM" id="SSF55874">
    <property type="entry name" value="ATPase domain of HSP90 chaperone/DNA topoisomerase II/histidine kinase"/>
    <property type="match status" value="1"/>
</dbReference>
<dbReference type="Pfam" id="PF13581">
    <property type="entry name" value="HATPase_c_2"/>
    <property type="match status" value="1"/>
</dbReference>
<dbReference type="PANTHER" id="PTHR35526">
    <property type="entry name" value="ANTI-SIGMA-F FACTOR RSBW-RELATED"/>
    <property type="match status" value="1"/>
</dbReference>
<dbReference type="InterPro" id="IPR050267">
    <property type="entry name" value="Anti-sigma-factor_SerPK"/>
</dbReference>
<dbReference type="GO" id="GO:0004674">
    <property type="term" value="F:protein serine/threonine kinase activity"/>
    <property type="evidence" value="ECO:0007669"/>
    <property type="project" value="UniProtKB-KW"/>
</dbReference>
<evidence type="ECO:0000259" key="2">
    <source>
        <dbReference type="Pfam" id="PF13581"/>
    </source>
</evidence>
<accession>A0A366X5M8</accession>